<dbReference type="Proteomes" id="UP000189670">
    <property type="component" value="Unassembled WGS sequence"/>
</dbReference>
<organism evidence="1 2">
    <name type="scientific">Candidatus Magnetoglobus multicellularis str. Araruama</name>
    <dbReference type="NCBI Taxonomy" id="890399"/>
    <lineage>
        <taxon>Bacteria</taxon>
        <taxon>Pseudomonadati</taxon>
        <taxon>Thermodesulfobacteriota</taxon>
        <taxon>Desulfobacteria</taxon>
        <taxon>Desulfobacterales</taxon>
        <taxon>Desulfobacteraceae</taxon>
        <taxon>Candidatus Magnetoglobus</taxon>
    </lineage>
</organism>
<comment type="caution">
    <text evidence="1">The sequence shown here is derived from an EMBL/GenBank/DDBJ whole genome shotgun (WGS) entry which is preliminary data.</text>
</comment>
<dbReference type="AlphaFoldDB" id="A0A1V1P856"/>
<dbReference type="EMBL" id="ATBP01000342">
    <property type="protein sequence ID" value="ETR70953.1"/>
    <property type="molecule type" value="Genomic_DNA"/>
</dbReference>
<evidence type="ECO:0000313" key="1">
    <source>
        <dbReference type="EMBL" id="ETR70953.1"/>
    </source>
</evidence>
<proteinExistence type="predicted"/>
<reference evidence="2" key="1">
    <citation type="submission" date="2012-11" db="EMBL/GenBank/DDBJ databases">
        <authorList>
            <person name="Lucero-Rivera Y.E."/>
            <person name="Tovar-Ramirez D."/>
        </authorList>
    </citation>
    <scope>NUCLEOTIDE SEQUENCE [LARGE SCALE GENOMIC DNA]</scope>
    <source>
        <strain evidence="2">Araruama</strain>
    </source>
</reference>
<name>A0A1V1P856_9BACT</name>
<accession>A0A1V1P856</accession>
<gene>
    <name evidence="1" type="ORF">OMM_02860</name>
</gene>
<protein>
    <submittedName>
        <fullName evidence="1">Uncharacterized protein</fullName>
    </submittedName>
</protein>
<evidence type="ECO:0000313" key="2">
    <source>
        <dbReference type="Proteomes" id="UP000189670"/>
    </source>
</evidence>
<sequence>MHEGFKGKARIVIFYTDQSFKDAARPVSAFSDIIETEFSEYITEIVLNEYTLSQLLEVDPKLVILAPFTVPPSTPKEKLTELGREWKAHIQESYSTDEHNDAINVIGLFVMNRFRDLSREEIISMFHFDILNTVAGQQIYKEAWNEAWKEAREQTWKEAREQTWKEAGDYIRKTLQESMGDSPENIEKKIAQFFKEK</sequence>